<feature type="compositionally biased region" description="Polar residues" evidence="1">
    <location>
        <begin position="1"/>
        <end position="16"/>
    </location>
</feature>
<dbReference type="InterPro" id="IPR041893">
    <property type="entry name" value="ArdA_dom3"/>
</dbReference>
<dbReference type="AlphaFoldDB" id="A0A5E4RDY1"/>
<gene>
    <name evidence="2" type="ORF">PCE31106_00114</name>
</gene>
<protein>
    <recommendedName>
        <fullName evidence="4">Antirestriction protein ArdA</fullName>
    </recommendedName>
</protein>
<dbReference type="Proteomes" id="UP000384354">
    <property type="component" value="Unassembled WGS sequence"/>
</dbReference>
<evidence type="ECO:0000313" key="3">
    <source>
        <dbReference type="Proteomes" id="UP000384354"/>
    </source>
</evidence>
<organism evidence="2 3">
    <name type="scientific">Pandoraea cepalis</name>
    <dbReference type="NCBI Taxonomy" id="2508294"/>
    <lineage>
        <taxon>Bacteria</taxon>
        <taxon>Pseudomonadati</taxon>
        <taxon>Pseudomonadota</taxon>
        <taxon>Betaproteobacteria</taxon>
        <taxon>Burkholderiales</taxon>
        <taxon>Burkholderiaceae</taxon>
        <taxon>Pandoraea</taxon>
    </lineage>
</organism>
<feature type="region of interest" description="Disordered" evidence="1">
    <location>
        <begin position="1"/>
        <end position="21"/>
    </location>
</feature>
<dbReference type="RefSeq" id="WP_131753350.1">
    <property type="nucleotide sequence ID" value="NZ_CABPSL010000001.1"/>
</dbReference>
<reference evidence="2 3" key="1">
    <citation type="submission" date="2019-08" db="EMBL/GenBank/DDBJ databases">
        <authorList>
            <person name="Peeters C."/>
        </authorList>
    </citation>
    <scope>NUCLEOTIDE SEQUENCE [LARGE SCALE GENOMIC DNA]</scope>
    <source>
        <strain evidence="2 3">LMG 31106</strain>
    </source>
</reference>
<evidence type="ECO:0008006" key="4">
    <source>
        <dbReference type="Google" id="ProtNLM"/>
    </source>
</evidence>
<dbReference type="EMBL" id="CABPSL010000001">
    <property type="protein sequence ID" value="VVD61387.1"/>
    <property type="molecule type" value="Genomic_DNA"/>
</dbReference>
<name>A0A5E4RDY1_9BURK</name>
<sequence length="198" mass="22112">MNATSQNLTHTNSNPIQGGLPQLQMTTETTYHAMPYNLDAGPGFYFTSLEDYTAKMDGLTDRWGAPVEEVELQLVDGTDGEGQLFAALGISQASLETWFDTVVDLDEHEQAALFYLVGDAGYSLADALDKIDDVMLQEGAMEDVGEEMFNELYLHEVPEHLHAYLDSSRWVNDCRLNGDFSEFQFDHKDWTVTNANGI</sequence>
<evidence type="ECO:0000256" key="1">
    <source>
        <dbReference type="SAM" id="MobiDB-lite"/>
    </source>
</evidence>
<dbReference type="Pfam" id="PF07275">
    <property type="entry name" value="ArdA"/>
    <property type="match status" value="1"/>
</dbReference>
<accession>A0A5E4RDY1</accession>
<proteinExistence type="predicted"/>
<dbReference type="InterPro" id="IPR009899">
    <property type="entry name" value="ArdA"/>
</dbReference>
<dbReference type="Gene3D" id="1.10.10.1190">
    <property type="entry name" value="Antirestriction protein ArdA, domain 3"/>
    <property type="match status" value="1"/>
</dbReference>
<evidence type="ECO:0000313" key="2">
    <source>
        <dbReference type="EMBL" id="VVD61387.1"/>
    </source>
</evidence>